<reference evidence="3 4" key="2">
    <citation type="journal article" date="2023" name="ChemBioChem">
        <title>Acyltransferase Domain Exchange between Two Independent Type I Polyketide Synthases in the Same Producer Strain of Macrolide Antibiotics.</title>
        <authorList>
            <person name="Kudo F."/>
            <person name="Kishikawa K."/>
            <person name="Tsuboi K."/>
            <person name="Kido T."/>
            <person name="Usui T."/>
            <person name="Hashimoto J."/>
            <person name="Shin-Ya K."/>
            <person name="Miyanaga A."/>
            <person name="Eguchi T."/>
        </authorList>
    </citation>
    <scope>NUCLEOTIDE SEQUENCE [LARGE SCALE GENOMIC DNA]</scope>
    <source>
        <strain evidence="3 4">A-8890</strain>
    </source>
</reference>
<accession>A0ABM7FFY8</accession>
<evidence type="ECO:0000256" key="2">
    <source>
        <dbReference type="SAM" id="Phobius"/>
    </source>
</evidence>
<keyword evidence="2" id="KW-0472">Membrane</keyword>
<organism evidence="3 4">
    <name type="scientific">Streptomyces graminofaciens</name>
    <dbReference type="NCBI Taxonomy" id="68212"/>
    <lineage>
        <taxon>Bacteria</taxon>
        <taxon>Bacillati</taxon>
        <taxon>Actinomycetota</taxon>
        <taxon>Actinomycetes</taxon>
        <taxon>Kitasatosporales</taxon>
        <taxon>Streptomycetaceae</taxon>
        <taxon>Streptomyces</taxon>
    </lineage>
</organism>
<sequence>MGGGDGGEDRGQAHLLVAGDLEALTGGEGRSAGRGFGWEEGELRQAPSFRRGDTGGVRPAQSLGVRAEGVGGGRGQKRPSGLPTPTILPLPALTLLALTLPALTLPALLTLLASLALLALSIGLPTLFGLLAMDRARRP</sequence>
<dbReference type="EMBL" id="AP018448">
    <property type="protein sequence ID" value="BBC35978.1"/>
    <property type="molecule type" value="Genomic_DNA"/>
</dbReference>
<name>A0ABM7FFY8_9ACTN</name>
<evidence type="ECO:0000256" key="1">
    <source>
        <dbReference type="SAM" id="MobiDB-lite"/>
    </source>
</evidence>
<feature type="region of interest" description="Disordered" evidence="1">
    <location>
        <begin position="25"/>
        <end position="84"/>
    </location>
</feature>
<evidence type="ECO:0000313" key="3">
    <source>
        <dbReference type="EMBL" id="BBC35978.1"/>
    </source>
</evidence>
<keyword evidence="4" id="KW-1185">Reference proteome</keyword>
<dbReference type="Proteomes" id="UP001321542">
    <property type="component" value="Chromosome"/>
</dbReference>
<keyword evidence="2" id="KW-0812">Transmembrane</keyword>
<proteinExistence type="predicted"/>
<reference evidence="3 4" key="1">
    <citation type="journal article" date="2010" name="ChemBioChem">
        <title>Cloning and characterization of the biosynthetic gene cluster of 16-membered macrolide antibiotic FD-891: involvement of a dual functional cytochrome P450 monooxygenase catalyzing epoxidation and hydroxylation.</title>
        <authorList>
            <person name="Kudo F."/>
            <person name="Motegi A."/>
            <person name="Mizoue K."/>
            <person name="Eguchi T."/>
        </authorList>
    </citation>
    <scope>NUCLEOTIDE SEQUENCE [LARGE SCALE GENOMIC DNA]</scope>
    <source>
        <strain evidence="3 4">A-8890</strain>
    </source>
</reference>
<feature type="transmembrane region" description="Helical" evidence="2">
    <location>
        <begin position="111"/>
        <end position="133"/>
    </location>
</feature>
<protein>
    <submittedName>
        <fullName evidence="3">Uncharacterized protein</fullName>
    </submittedName>
</protein>
<evidence type="ECO:0000313" key="4">
    <source>
        <dbReference type="Proteomes" id="UP001321542"/>
    </source>
</evidence>
<keyword evidence="2" id="KW-1133">Transmembrane helix</keyword>
<gene>
    <name evidence="3" type="ORF">SGFS_072720</name>
</gene>
<feature type="compositionally biased region" description="Gly residues" evidence="1">
    <location>
        <begin position="26"/>
        <end position="38"/>
    </location>
</feature>